<dbReference type="Proteomes" id="UP000821865">
    <property type="component" value="Chromosome 1"/>
</dbReference>
<gene>
    <name evidence="1" type="ORF">HPB49_005741</name>
</gene>
<proteinExistence type="predicted"/>
<comment type="caution">
    <text evidence="1">The sequence shown here is derived from an EMBL/GenBank/DDBJ whole genome shotgun (WGS) entry which is preliminary data.</text>
</comment>
<protein>
    <submittedName>
        <fullName evidence="1">Uncharacterized protein</fullName>
    </submittedName>
</protein>
<accession>A0ACB8DVE3</accession>
<name>A0ACB8DVE3_DERSI</name>
<evidence type="ECO:0000313" key="1">
    <source>
        <dbReference type="EMBL" id="KAH7978499.1"/>
    </source>
</evidence>
<reference evidence="1" key="1">
    <citation type="submission" date="2020-05" db="EMBL/GenBank/DDBJ databases">
        <title>Large-scale comparative analyses of tick genomes elucidate their genetic diversity and vector capacities.</title>
        <authorList>
            <person name="Jia N."/>
            <person name="Wang J."/>
            <person name="Shi W."/>
            <person name="Du L."/>
            <person name="Sun Y."/>
            <person name="Zhan W."/>
            <person name="Jiang J."/>
            <person name="Wang Q."/>
            <person name="Zhang B."/>
            <person name="Ji P."/>
            <person name="Sakyi L.B."/>
            <person name="Cui X."/>
            <person name="Yuan T."/>
            <person name="Jiang B."/>
            <person name="Yang W."/>
            <person name="Lam T.T.-Y."/>
            <person name="Chang Q."/>
            <person name="Ding S."/>
            <person name="Wang X."/>
            <person name="Zhu J."/>
            <person name="Ruan X."/>
            <person name="Zhao L."/>
            <person name="Wei J."/>
            <person name="Que T."/>
            <person name="Du C."/>
            <person name="Cheng J."/>
            <person name="Dai P."/>
            <person name="Han X."/>
            <person name="Huang E."/>
            <person name="Gao Y."/>
            <person name="Liu J."/>
            <person name="Shao H."/>
            <person name="Ye R."/>
            <person name="Li L."/>
            <person name="Wei W."/>
            <person name="Wang X."/>
            <person name="Wang C."/>
            <person name="Yang T."/>
            <person name="Huo Q."/>
            <person name="Li W."/>
            <person name="Guo W."/>
            <person name="Chen H."/>
            <person name="Zhou L."/>
            <person name="Ni X."/>
            <person name="Tian J."/>
            <person name="Zhou Y."/>
            <person name="Sheng Y."/>
            <person name="Liu T."/>
            <person name="Pan Y."/>
            <person name="Xia L."/>
            <person name="Li J."/>
            <person name="Zhao F."/>
            <person name="Cao W."/>
        </authorList>
    </citation>
    <scope>NUCLEOTIDE SEQUENCE</scope>
    <source>
        <strain evidence="1">Dsil-2018</strain>
    </source>
</reference>
<sequence>MASPFTFFVQLVIGLLLMPTGHDEAASPEYVVITFPIDESLHVPARPTIYSGYDISVPGTATAPANADAVINGTLATKWTSWTRKGNHRDRLAYGHGSSNGMRMANHFTFFVQVTLIRSRMSQSGEAAVPYAAAFSTFGVMLPFPSGVELIDEGFHLVFGHVHHPSKGSGGPPYRASGGTGRAAYPPTRHILPSRPDAVLPFVVSRPGVPAVNKGAMKLVSPPVPLTFVAAPAAAAIRCEAPASRAAAPEQRHGTRVGLQKLLVAAALVGLSVAQIVERRVVKNPDGSTTHMESSSWGHSTFNQEAADTDGFISGRSGYADNTGVKYDRHYTVDRNGQRRFIDPKDSKLKGPAPTFPMPQGSFGAGIPSGHSSTVPPHRLCLQHTLGVLCLLLPLTCLEACTVERGLLLNSPP</sequence>
<keyword evidence="2" id="KW-1185">Reference proteome</keyword>
<evidence type="ECO:0000313" key="2">
    <source>
        <dbReference type="Proteomes" id="UP000821865"/>
    </source>
</evidence>
<dbReference type="EMBL" id="CM023470">
    <property type="protein sequence ID" value="KAH7978499.1"/>
    <property type="molecule type" value="Genomic_DNA"/>
</dbReference>
<organism evidence="1 2">
    <name type="scientific">Dermacentor silvarum</name>
    <name type="common">Tick</name>
    <dbReference type="NCBI Taxonomy" id="543639"/>
    <lineage>
        <taxon>Eukaryota</taxon>
        <taxon>Metazoa</taxon>
        <taxon>Ecdysozoa</taxon>
        <taxon>Arthropoda</taxon>
        <taxon>Chelicerata</taxon>
        <taxon>Arachnida</taxon>
        <taxon>Acari</taxon>
        <taxon>Parasitiformes</taxon>
        <taxon>Ixodida</taxon>
        <taxon>Ixodoidea</taxon>
        <taxon>Ixodidae</taxon>
        <taxon>Rhipicephalinae</taxon>
        <taxon>Dermacentor</taxon>
    </lineage>
</organism>